<comment type="caution">
    <text evidence="6">Lacks conserved residue(s) required for the propagation of feature annotation.</text>
</comment>
<dbReference type="PRINTS" id="PR00469">
    <property type="entry name" value="PNDRDTASEII"/>
</dbReference>
<name>A0AAF0I8B2_9ENTE</name>
<comment type="cofactor">
    <cofactor evidence="6">
        <name>FAD</name>
        <dbReference type="ChEBI" id="CHEBI:57692"/>
    </cofactor>
    <text evidence="6">Binds 1 FAD per subunit.</text>
</comment>
<dbReference type="PANTHER" id="PTHR48105">
    <property type="entry name" value="THIOREDOXIN REDUCTASE 1-RELATED-RELATED"/>
    <property type="match status" value="1"/>
</dbReference>
<evidence type="ECO:0000313" key="9">
    <source>
        <dbReference type="Proteomes" id="UP001179647"/>
    </source>
</evidence>
<dbReference type="InterPro" id="IPR036188">
    <property type="entry name" value="FAD/NAD-bd_sf"/>
</dbReference>
<dbReference type="InterPro" id="IPR050097">
    <property type="entry name" value="Ferredoxin-NADP_redctase_2"/>
</dbReference>
<evidence type="ECO:0000256" key="2">
    <source>
        <dbReference type="ARBA" id="ARBA00022630"/>
    </source>
</evidence>
<dbReference type="PRINTS" id="PR00368">
    <property type="entry name" value="FADPNR"/>
</dbReference>
<dbReference type="GO" id="GO:0050661">
    <property type="term" value="F:NADP binding"/>
    <property type="evidence" value="ECO:0007669"/>
    <property type="project" value="UniProtKB-UniRule"/>
</dbReference>
<comment type="catalytic activity">
    <reaction evidence="6">
        <text>2 reduced [2Fe-2S]-[ferredoxin] + NADP(+) + H(+) = 2 oxidized [2Fe-2S]-[ferredoxin] + NADPH</text>
        <dbReference type="Rhea" id="RHEA:20125"/>
        <dbReference type="Rhea" id="RHEA-COMP:10000"/>
        <dbReference type="Rhea" id="RHEA-COMP:10001"/>
        <dbReference type="ChEBI" id="CHEBI:15378"/>
        <dbReference type="ChEBI" id="CHEBI:33737"/>
        <dbReference type="ChEBI" id="CHEBI:33738"/>
        <dbReference type="ChEBI" id="CHEBI:57783"/>
        <dbReference type="ChEBI" id="CHEBI:58349"/>
        <dbReference type="EC" id="1.18.1.2"/>
    </reaction>
</comment>
<evidence type="ECO:0000313" key="8">
    <source>
        <dbReference type="EMBL" id="WEG74220.1"/>
    </source>
</evidence>
<keyword evidence="3 6" id="KW-0274">FAD</keyword>
<feature type="binding site" evidence="6">
    <location>
        <position position="48"/>
    </location>
    <ligand>
        <name>FAD</name>
        <dbReference type="ChEBI" id="CHEBI:57692"/>
    </ligand>
</feature>
<feature type="binding site" evidence="6">
    <location>
        <position position="44"/>
    </location>
    <ligand>
        <name>FAD</name>
        <dbReference type="ChEBI" id="CHEBI:57692"/>
    </ligand>
</feature>
<dbReference type="RefSeq" id="WP_275470019.1">
    <property type="nucleotide sequence ID" value="NZ_CP110232.1"/>
</dbReference>
<dbReference type="GO" id="GO:0004324">
    <property type="term" value="F:ferredoxin-NADP+ reductase activity"/>
    <property type="evidence" value="ECO:0007669"/>
    <property type="project" value="UniProtKB-UniRule"/>
</dbReference>
<evidence type="ECO:0000256" key="6">
    <source>
        <dbReference type="HAMAP-Rule" id="MF_01685"/>
    </source>
</evidence>
<feature type="binding site" evidence="6">
    <location>
        <position position="331"/>
    </location>
    <ligand>
        <name>FAD</name>
        <dbReference type="ChEBI" id="CHEBI:57692"/>
    </ligand>
</feature>
<keyword evidence="2 6" id="KW-0285">Flavoprotein</keyword>
<feature type="binding site" evidence="6">
    <location>
        <position position="123"/>
    </location>
    <ligand>
        <name>FAD</name>
        <dbReference type="ChEBI" id="CHEBI:57692"/>
    </ligand>
</feature>
<proteinExistence type="inferred from homology"/>
<dbReference type="Proteomes" id="UP001179647">
    <property type="component" value="Chromosome"/>
</dbReference>
<feature type="binding site" evidence="6">
    <location>
        <position position="88"/>
    </location>
    <ligand>
        <name>FAD</name>
        <dbReference type="ChEBI" id="CHEBI:57692"/>
    </ligand>
</feature>
<feature type="domain" description="FAD/NAD(P)-binding" evidence="7">
    <location>
        <begin position="7"/>
        <end position="308"/>
    </location>
</feature>
<gene>
    <name evidence="8" type="ORF">OL234_04810</name>
</gene>
<comment type="subunit">
    <text evidence="1 6">Homodimer.</text>
</comment>
<evidence type="ECO:0000256" key="5">
    <source>
        <dbReference type="ARBA" id="ARBA00023002"/>
    </source>
</evidence>
<evidence type="ECO:0000256" key="1">
    <source>
        <dbReference type="ARBA" id="ARBA00011738"/>
    </source>
</evidence>
<keyword evidence="9" id="KW-1185">Reference proteome</keyword>
<evidence type="ECO:0000256" key="3">
    <source>
        <dbReference type="ARBA" id="ARBA00022827"/>
    </source>
</evidence>
<dbReference type="EMBL" id="CP110232">
    <property type="protein sequence ID" value="WEG74220.1"/>
    <property type="molecule type" value="Genomic_DNA"/>
</dbReference>
<protein>
    <recommendedName>
        <fullName evidence="6">Ferredoxin--NADP reductase</fullName>
        <shortName evidence="6">FNR</shortName>
        <shortName evidence="6">Fd-NADP(+) reductase</shortName>
        <ecNumber evidence="6">1.18.1.2</ecNumber>
    </recommendedName>
</protein>
<dbReference type="AlphaFoldDB" id="A0AAF0I8B2"/>
<evidence type="ECO:0000256" key="4">
    <source>
        <dbReference type="ARBA" id="ARBA00022857"/>
    </source>
</evidence>
<comment type="similarity">
    <text evidence="6">Belongs to the ferredoxin--NADP reductase type 2 family.</text>
</comment>
<evidence type="ECO:0000259" key="7">
    <source>
        <dbReference type="Pfam" id="PF07992"/>
    </source>
</evidence>
<dbReference type="GO" id="GO:0050660">
    <property type="term" value="F:flavin adenine dinucleotide binding"/>
    <property type="evidence" value="ECO:0007669"/>
    <property type="project" value="UniProtKB-UniRule"/>
</dbReference>
<accession>A0AAF0I8B2</accession>
<dbReference type="SUPFAM" id="SSF51905">
    <property type="entry name" value="FAD/NAD(P)-binding domain"/>
    <property type="match status" value="1"/>
</dbReference>
<feature type="binding site" evidence="6">
    <location>
        <position position="290"/>
    </location>
    <ligand>
        <name>FAD</name>
        <dbReference type="ChEBI" id="CHEBI:57692"/>
    </ligand>
</feature>
<keyword evidence="5 6" id="KW-0560">Oxidoreductase</keyword>
<organism evidence="8 9">
    <name type="scientific">Vagococcus intermedius</name>
    <dbReference type="NCBI Taxonomy" id="2991418"/>
    <lineage>
        <taxon>Bacteria</taxon>
        <taxon>Bacillati</taxon>
        <taxon>Bacillota</taxon>
        <taxon>Bacilli</taxon>
        <taxon>Lactobacillales</taxon>
        <taxon>Enterococcaceae</taxon>
        <taxon>Vagococcus</taxon>
    </lineage>
</organism>
<feature type="binding site" evidence="6">
    <location>
        <position position="36"/>
    </location>
    <ligand>
        <name>FAD</name>
        <dbReference type="ChEBI" id="CHEBI:57692"/>
    </ligand>
</feature>
<reference evidence="8" key="1">
    <citation type="submission" date="2022-10" db="EMBL/GenBank/DDBJ databases">
        <title>Vagococcus sp. isolated from poultry meat.</title>
        <authorList>
            <person name="Johansson P."/>
            <person name="Bjorkroth J."/>
        </authorList>
    </citation>
    <scope>NUCLEOTIDE SEQUENCE</scope>
    <source>
        <strain evidence="8">STAA11</strain>
    </source>
</reference>
<sequence length="349" mass="38490">MTQADIYDVTIIGGGPAGLFSTFYSGLREMKTKIVEASPQLGGKLNVYTEKIIWDIGALPPSPAGKVIEHLVEQAKVFNPTILTNTKIISIDRGTQDLFILTAENGDKHFTKAIMLATGYGILNPRKLAIEGAEKYEVSNLSYTIQGLEKMRDKIVVISGGGDSAIDWANLLEPIAKQVHLIYRQGELKGHESEVTRLNNNSVMLHLDSEIIELTANEDGDKITKVIIKQKDTLVEQTILVDEVVINHGFESEHELFENSSVGLEKIETHYVAANSYGETQVKGIYAAGDIVSYDGKVHLIAGAFHDAVNAVNQIKMYIEPSAFNRARVSSHNDKFSDKNQELVKIFFA</sequence>
<dbReference type="HAMAP" id="MF_01685">
    <property type="entry name" value="FENR2"/>
    <property type="match status" value="1"/>
</dbReference>
<dbReference type="InterPro" id="IPR023753">
    <property type="entry name" value="FAD/NAD-binding_dom"/>
</dbReference>
<dbReference type="InterPro" id="IPR022890">
    <property type="entry name" value="Fd--NADP_Rdtase_type_2"/>
</dbReference>
<dbReference type="KEGG" id="vie:OL234_04810"/>
<dbReference type="Pfam" id="PF07992">
    <property type="entry name" value="Pyr_redox_2"/>
    <property type="match status" value="1"/>
</dbReference>
<dbReference type="EC" id="1.18.1.2" evidence="6"/>
<keyword evidence="4 6" id="KW-0521">NADP</keyword>
<dbReference type="Gene3D" id="3.50.50.60">
    <property type="entry name" value="FAD/NAD(P)-binding domain"/>
    <property type="match status" value="2"/>
</dbReference>